<dbReference type="EMBL" id="RXNT01000001">
    <property type="protein sequence ID" value="RTR36225.1"/>
    <property type="molecule type" value="Genomic_DNA"/>
</dbReference>
<evidence type="ECO:0000313" key="2">
    <source>
        <dbReference type="EMBL" id="RTR36225.1"/>
    </source>
</evidence>
<dbReference type="OrthoDB" id="9787920at2"/>
<feature type="domain" description="N-acetyltransferase" evidence="1">
    <location>
        <begin position="1"/>
        <end position="141"/>
    </location>
</feature>
<reference evidence="2 3" key="1">
    <citation type="submission" date="2018-12" db="EMBL/GenBank/DDBJ databases">
        <title>Bacillus yapensis draft genome sequence.</title>
        <authorList>
            <person name="Yu L."/>
            <person name="Xu X."/>
            <person name="Tang X."/>
        </authorList>
    </citation>
    <scope>NUCLEOTIDE SEQUENCE [LARGE SCALE GENOMIC DNA]</scope>
    <source>
        <strain evidence="2 3">XXST-01</strain>
    </source>
</reference>
<dbReference type="RefSeq" id="WP_126405432.1">
    <property type="nucleotide sequence ID" value="NZ_RXNT01000001.1"/>
</dbReference>
<keyword evidence="3" id="KW-1185">Reference proteome</keyword>
<gene>
    <name evidence="2" type="ORF">EKG37_01315</name>
</gene>
<dbReference type="Gene3D" id="3.40.630.30">
    <property type="match status" value="1"/>
</dbReference>
<organism evidence="2 3">
    <name type="scientific">Bacillus yapensis</name>
    <dbReference type="NCBI Taxonomy" id="2492960"/>
    <lineage>
        <taxon>Bacteria</taxon>
        <taxon>Bacillati</taxon>
        <taxon>Bacillota</taxon>
        <taxon>Bacilli</taxon>
        <taxon>Bacillales</taxon>
        <taxon>Bacillaceae</taxon>
        <taxon>Bacillus</taxon>
    </lineage>
</organism>
<dbReference type="Proteomes" id="UP000271374">
    <property type="component" value="Unassembled WGS sequence"/>
</dbReference>
<proteinExistence type="predicted"/>
<protein>
    <submittedName>
        <fullName evidence="2">GNAT family N-acetyltransferase</fullName>
    </submittedName>
</protein>
<dbReference type="SUPFAM" id="SSF55729">
    <property type="entry name" value="Acyl-CoA N-acyltransferases (Nat)"/>
    <property type="match status" value="1"/>
</dbReference>
<keyword evidence="2" id="KW-0808">Transferase</keyword>
<accession>A0A3S0IIS4</accession>
<dbReference type="Pfam" id="PF00583">
    <property type="entry name" value="Acetyltransf_1"/>
    <property type="match status" value="1"/>
</dbReference>
<sequence>MSFYITREDNNEYKNHINNELYKFNLAHFPEDLRGRYEPVNLYIKGENDEIRGGILGEICWNWLEIHTFMIDEDIRREGYGTKLLKEIETIARERKCDFIKVDTLSFQALGFYEKNGYQVYGSIDNVGREFTHYYLKKDLSYK</sequence>
<evidence type="ECO:0000313" key="3">
    <source>
        <dbReference type="Proteomes" id="UP000271374"/>
    </source>
</evidence>
<dbReference type="GO" id="GO:0016747">
    <property type="term" value="F:acyltransferase activity, transferring groups other than amino-acyl groups"/>
    <property type="evidence" value="ECO:0007669"/>
    <property type="project" value="InterPro"/>
</dbReference>
<name>A0A3S0IIS4_9BACI</name>
<comment type="caution">
    <text evidence="2">The sequence shown here is derived from an EMBL/GenBank/DDBJ whole genome shotgun (WGS) entry which is preliminary data.</text>
</comment>
<evidence type="ECO:0000259" key="1">
    <source>
        <dbReference type="PROSITE" id="PS51186"/>
    </source>
</evidence>
<dbReference type="CDD" id="cd04301">
    <property type="entry name" value="NAT_SF"/>
    <property type="match status" value="1"/>
</dbReference>
<dbReference type="AlphaFoldDB" id="A0A3S0IIS4"/>
<dbReference type="PROSITE" id="PS51186">
    <property type="entry name" value="GNAT"/>
    <property type="match status" value="1"/>
</dbReference>
<dbReference type="InterPro" id="IPR000182">
    <property type="entry name" value="GNAT_dom"/>
</dbReference>
<dbReference type="InterPro" id="IPR016181">
    <property type="entry name" value="Acyl_CoA_acyltransferase"/>
</dbReference>